<accession>A0AAV3X4L9</accession>
<proteinExistence type="predicted"/>
<gene>
    <name evidence="2" type="ORF">MiSe_18070</name>
</gene>
<keyword evidence="3" id="KW-1185">Reference proteome</keyword>
<keyword evidence="1" id="KW-0472">Membrane</keyword>
<evidence type="ECO:0000313" key="2">
    <source>
        <dbReference type="EMBL" id="GET37054.1"/>
    </source>
</evidence>
<comment type="caution">
    <text evidence="2">The sequence shown here is derived from an EMBL/GenBank/DDBJ whole genome shotgun (WGS) entry which is preliminary data.</text>
</comment>
<protein>
    <recommendedName>
        <fullName evidence="4">DUF4112 domain-containing protein</fullName>
    </recommendedName>
</protein>
<dbReference type="PANTHER" id="PTHR35519:SF2">
    <property type="entry name" value="PH DOMAIN PROTEIN"/>
    <property type="match status" value="1"/>
</dbReference>
<dbReference type="Pfam" id="PF13430">
    <property type="entry name" value="DUF4112"/>
    <property type="match status" value="1"/>
</dbReference>
<dbReference type="PANTHER" id="PTHR35519">
    <property type="entry name" value="MEMBRANE PROTEINS"/>
    <property type="match status" value="1"/>
</dbReference>
<reference evidence="2" key="1">
    <citation type="submission" date="2019-10" db="EMBL/GenBank/DDBJ databases">
        <title>Draft genome sequece of Microseira wollei NIES-4236.</title>
        <authorList>
            <person name="Yamaguchi H."/>
            <person name="Suzuki S."/>
            <person name="Kawachi M."/>
        </authorList>
    </citation>
    <scope>NUCLEOTIDE SEQUENCE</scope>
    <source>
        <strain evidence="2">NIES-4236</strain>
    </source>
</reference>
<sequence>MSNPGDQSKAIVLRRLRQFSDLLDNAVAIPGTNYRVGIDPLLGLLPGGGDTLGAILSAYIVLQAAQLGVPRPTLVRMVWNILLDSLVGTIPLLGDLVDVAWKANSKNMALLEAHMRSPYNRQKTDIWLVYLLLGGVVLVAIAISFTGVFILTQLFKLVTGT</sequence>
<name>A0AAV3X4L9_9CYAN</name>
<dbReference type="EMBL" id="BLAY01000022">
    <property type="protein sequence ID" value="GET37054.1"/>
    <property type="molecule type" value="Genomic_DNA"/>
</dbReference>
<dbReference type="RefSeq" id="WP_226577881.1">
    <property type="nucleotide sequence ID" value="NZ_BLAY01000022.1"/>
</dbReference>
<evidence type="ECO:0000313" key="3">
    <source>
        <dbReference type="Proteomes" id="UP001050975"/>
    </source>
</evidence>
<keyword evidence="1" id="KW-0812">Transmembrane</keyword>
<evidence type="ECO:0008006" key="4">
    <source>
        <dbReference type="Google" id="ProtNLM"/>
    </source>
</evidence>
<keyword evidence="1" id="KW-1133">Transmembrane helix</keyword>
<evidence type="ECO:0000256" key="1">
    <source>
        <dbReference type="SAM" id="Phobius"/>
    </source>
</evidence>
<feature type="transmembrane region" description="Helical" evidence="1">
    <location>
        <begin position="127"/>
        <end position="151"/>
    </location>
</feature>
<organism evidence="2 3">
    <name type="scientific">Microseira wollei NIES-4236</name>
    <dbReference type="NCBI Taxonomy" id="2530354"/>
    <lineage>
        <taxon>Bacteria</taxon>
        <taxon>Bacillati</taxon>
        <taxon>Cyanobacteriota</taxon>
        <taxon>Cyanophyceae</taxon>
        <taxon>Oscillatoriophycideae</taxon>
        <taxon>Aerosakkonematales</taxon>
        <taxon>Aerosakkonemataceae</taxon>
        <taxon>Microseira</taxon>
    </lineage>
</organism>
<dbReference type="AlphaFoldDB" id="A0AAV3X4L9"/>
<dbReference type="InterPro" id="IPR025187">
    <property type="entry name" value="DUF4112"/>
</dbReference>
<dbReference type="Proteomes" id="UP001050975">
    <property type="component" value="Unassembled WGS sequence"/>
</dbReference>